<evidence type="ECO:0000256" key="3">
    <source>
        <dbReference type="ARBA" id="ARBA00023002"/>
    </source>
</evidence>
<protein>
    <recommendedName>
        <fullName evidence="5">Glutathione peroxidase</fullName>
    </recommendedName>
</protein>
<feature type="domain" description="Thioredoxin" evidence="6">
    <location>
        <begin position="30"/>
        <end position="192"/>
    </location>
</feature>
<dbReference type="PIRSF" id="PIRSF000303">
    <property type="entry name" value="Glutathion_perox"/>
    <property type="match status" value="1"/>
</dbReference>
<dbReference type="FunFam" id="3.40.30.10:FF:000010">
    <property type="entry name" value="Glutathione peroxidase"/>
    <property type="match status" value="1"/>
</dbReference>
<sequence length="192" mass="21602">MRWVLFPEPPHDTIGSTAVSRDTAIPNQGEMNTMSVYDYAVRTIDGQEKTLAEYKGKVLLIVNTASACGLTPHYQGLQELYEGYKDQGLVVLGFPCNQFAGQEPGTEEEIKQFCELKYNVTFPMFSKVDVKGENAHPLFTYLVGNVPEDTRTGDIEWNFVKFLVDREGRPVKQFSARTEPSALREDVEKLLG</sequence>
<dbReference type="GO" id="GO:0034599">
    <property type="term" value="P:cellular response to oxidative stress"/>
    <property type="evidence" value="ECO:0007669"/>
    <property type="project" value="TreeGrafter"/>
</dbReference>
<feature type="active site" evidence="4">
    <location>
        <position position="68"/>
    </location>
</feature>
<dbReference type="PANTHER" id="PTHR11592:SF78">
    <property type="entry name" value="GLUTATHIONE PEROXIDASE"/>
    <property type="match status" value="1"/>
</dbReference>
<dbReference type="Proteomes" id="UP000007523">
    <property type="component" value="Chromosome"/>
</dbReference>
<comment type="similarity">
    <text evidence="1 5">Belongs to the glutathione peroxidase family.</text>
</comment>
<evidence type="ECO:0000259" key="6">
    <source>
        <dbReference type="PROSITE" id="PS51352"/>
    </source>
</evidence>
<dbReference type="Pfam" id="PF00255">
    <property type="entry name" value="GSHPx"/>
    <property type="match status" value="1"/>
</dbReference>
<dbReference type="PRINTS" id="PR01011">
    <property type="entry name" value="GLUTPROXDASE"/>
</dbReference>
<dbReference type="CDD" id="cd00340">
    <property type="entry name" value="GSH_Peroxidase"/>
    <property type="match status" value="1"/>
</dbReference>
<dbReference type="HOGENOM" id="CLU_029507_2_2_9"/>
<evidence type="ECO:0000256" key="2">
    <source>
        <dbReference type="ARBA" id="ARBA00022559"/>
    </source>
</evidence>
<dbReference type="PROSITE" id="PS00763">
    <property type="entry name" value="GLUTATHIONE_PEROXID_2"/>
    <property type="match status" value="1"/>
</dbReference>
<reference evidence="7 8" key="1">
    <citation type="journal article" date="2012" name="J. Bacteriol.">
        <title>Complete Genome Sequence of Paenibacillus mucilaginosus 3016, a Bacterium Functional as Microbial Fertilizer.</title>
        <authorList>
            <person name="Ma M."/>
            <person name="Wang Z."/>
            <person name="Li L."/>
            <person name="Jiang X."/>
            <person name="Guan D."/>
            <person name="Cao F."/>
            <person name="Chen H."/>
            <person name="Wang X."/>
            <person name="Shen D."/>
            <person name="Du B."/>
            <person name="Li J."/>
        </authorList>
    </citation>
    <scope>NUCLEOTIDE SEQUENCE [LARGE SCALE GENOMIC DNA]</scope>
    <source>
        <strain evidence="7 8">3016</strain>
    </source>
</reference>
<evidence type="ECO:0000313" key="8">
    <source>
        <dbReference type="Proteomes" id="UP000007523"/>
    </source>
</evidence>
<keyword evidence="3 5" id="KW-0560">Oxidoreductase</keyword>
<gene>
    <name evidence="7" type="ORF">PM3016_3250</name>
</gene>
<dbReference type="InterPro" id="IPR000889">
    <property type="entry name" value="Glutathione_peroxidase"/>
</dbReference>
<evidence type="ECO:0000313" key="7">
    <source>
        <dbReference type="EMBL" id="AFC30105.1"/>
    </source>
</evidence>
<dbReference type="InterPro" id="IPR013766">
    <property type="entry name" value="Thioredoxin_domain"/>
</dbReference>
<dbReference type="InterPro" id="IPR036249">
    <property type="entry name" value="Thioredoxin-like_sf"/>
</dbReference>
<proteinExistence type="inferred from homology"/>
<dbReference type="InterPro" id="IPR029760">
    <property type="entry name" value="GPX_CS"/>
</dbReference>
<dbReference type="SUPFAM" id="SSF52833">
    <property type="entry name" value="Thioredoxin-like"/>
    <property type="match status" value="1"/>
</dbReference>
<dbReference type="AlphaFoldDB" id="H6NFL9"/>
<dbReference type="EMBL" id="CP003235">
    <property type="protein sequence ID" value="AFC30105.1"/>
    <property type="molecule type" value="Genomic_DNA"/>
</dbReference>
<dbReference type="PROSITE" id="PS51352">
    <property type="entry name" value="THIOREDOXIN_2"/>
    <property type="match status" value="1"/>
</dbReference>
<evidence type="ECO:0000256" key="1">
    <source>
        <dbReference type="ARBA" id="ARBA00006926"/>
    </source>
</evidence>
<evidence type="ECO:0000256" key="5">
    <source>
        <dbReference type="RuleBase" id="RU000499"/>
    </source>
</evidence>
<dbReference type="PROSITE" id="PS00460">
    <property type="entry name" value="GLUTATHIONE_PEROXID_1"/>
    <property type="match status" value="1"/>
</dbReference>
<evidence type="ECO:0000256" key="4">
    <source>
        <dbReference type="PIRSR" id="PIRSR000303-1"/>
    </source>
</evidence>
<name>H6NFL9_9BACL</name>
<dbReference type="PANTHER" id="PTHR11592">
    <property type="entry name" value="GLUTATHIONE PEROXIDASE"/>
    <property type="match status" value="1"/>
</dbReference>
<keyword evidence="8" id="KW-1185">Reference proteome</keyword>
<dbReference type="STRING" id="1116391.PM3016_3250"/>
<accession>H6NFL9</accession>
<dbReference type="GO" id="GO:0004601">
    <property type="term" value="F:peroxidase activity"/>
    <property type="evidence" value="ECO:0007669"/>
    <property type="project" value="UniProtKB-KW"/>
</dbReference>
<organism evidence="7 8">
    <name type="scientific">Paenibacillus mucilaginosus 3016</name>
    <dbReference type="NCBI Taxonomy" id="1116391"/>
    <lineage>
        <taxon>Bacteria</taxon>
        <taxon>Bacillati</taxon>
        <taxon>Bacillota</taxon>
        <taxon>Bacilli</taxon>
        <taxon>Bacillales</taxon>
        <taxon>Paenibacillaceae</taxon>
        <taxon>Paenibacillus</taxon>
    </lineage>
</organism>
<dbReference type="Gene3D" id="3.40.30.10">
    <property type="entry name" value="Glutaredoxin"/>
    <property type="match status" value="1"/>
</dbReference>
<dbReference type="KEGG" id="pmq:PM3016_3250"/>
<dbReference type="PROSITE" id="PS51355">
    <property type="entry name" value="GLUTATHIONE_PEROXID_3"/>
    <property type="match status" value="1"/>
</dbReference>
<dbReference type="InterPro" id="IPR029759">
    <property type="entry name" value="GPX_AS"/>
</dbReference>
<keyword evidence="2 5" id="KW-0575">Peroxidase</keyword>